<gene>
    <name evidence="1" type="ORF">DK880_00377</name>
</gene>
<evidence type="ECO:0000313" key="1">
    <source>
        <dbReference type="EMBL" id="AWN81705.1"/>
    </source>
</evidence>
<proteinExistence type="predicted"/>
<name>A0A2Z3LGS3_9BACT</name>
<protein>
    <submittedName>
        <fullName evidence="1">Uncharacterized protein</fullName>
    </submittedName>
</protein>
<dbReference type="AlphaFoldDB" id="A0A2Z3LGS3"/>
<organism evidence="1 2">
    <name type="scientific">Candidatus Cardinium hertigii</name>
    <dbReference type="NCBI Taxonomy" id="247481"/>
    <lineage>
        <taxon>Bacteria</taxon>
        <taxon>Pseudomonadati</taxon>
        <taxon>Bacteroidota</taxon>
        <taxon>Cytophagia</taxon>
        <taxon>Cytophagales</taxon>
        <taxon>Amoebophilaceae</taxon>
        <taxon>Candidatus Cardinium</taxon>
    </lineage>
</organism>
<dbReference type="Proteomes" id="UP000245872">
    <property type="component" value="Chromosome"/>
</dbReference>
<sequence>MHKSNHKITYTQIDAATSLLTIAYSSIGFMHE</sequence>
<dbReference type="KEGG" id="cher:DK880_00377"/>
<accession>A0A2Z3LGS3</accession>
<dbReference type="EMBL" id="CP029619">
    <property type="protein sequence ID" value="AWN81705.1"/>
    <property type="molecule type" value="Genomic_DNA"/>
</dbReference>
<reference evidence="1 2" key="1">
    <citation type="submission" date="2018-05" db="EMBL/GenBank/DDBJ databases">
        <title>Candidatus Cardinium hertigii Genome Assembly.</title>
        <authorList>
            <person name="Showmaker K.C."/>
            <person name="Walden K.O."/>
            <person name="Fields C.J."/>
            <person name="Lambert K.N."/>
            <person name="Hudson M.E."/>
        </authorList>
    </citation>
    <scope>NUCLEOTIDE SEQUENCE [LARGE SCALE GENOMIC DNA]</scope>
    <source>
        <strain evidence="2">cHgTN10</strain>
    </source>
</reference>
<evidence type="ECO:0000313" key="2">
    <source>
        <dbReference type="Proteomes" id="UP000245872"/>
    </source>
</evidence>
<keyword evidence="2" id="KW-1185">Reference proteome</keyword>